<dbReference type="AlphaFoldDB" id="A0A521E130"/>
<proteinExistence type="predicted"/>
<reference evidence="1 2" key="1">
    <citation type="submission" date="2017-05" db="EMBL/GenBank/DDBJ databases">
        <authorList>
            <person name="Varghese N."/>
            <person name="Submissions S."/>
        </authorList>
    </citation>
    <scope>NUCLEOTIDE SEQUENCE [LARGE SCALE GENOMIC DNA]</scope>
    <source>
        <strain evidence="1 2">DSM 27040</strain>
    </source>
</reference>
<evidence type="ECO:0000313" key="2">
    <source>
        <dbReference type="Proteomes" id="UP000319040"/>
    </source>
</evidence>
<evidence type="ECO:0000313" key="1">
    <source>
        <dbReference type="EMBL" id="SMO77669.1"/>
    </source>
</evidence>
<organism evidence="1 2">
    <name type="scientific">Saccharicrinis carchari</name>
    <dbReference type="NCBI Taxonomy" id="1168039"/>
    <lineage>
        <taxon>Bacteria</taxon>
        <taxon>Pseudomonadati</taxon>
        <taxon>Bacteroidota</taxon>
        <taxon>Bacteroidia</taxon>
        <taxon>Marinilabiliales</taxon>
        <taxon>Marinilabiliaceae</taxon>
        <taxon>Saccharicrinis</taxon>
    </lineage>
</organism>
<sequence length="125" mass="14755">MNSRQFLETKLNELHSRFNEVQIRYEYRANTNSHIIEVIPLSFFEDNEEYMNVEAGIEEEFESSFPNENILFVSEDSLTEIKSPILEWGYELIKFDNEVFNLEFVVEGFSECVEFQDSNNYALAA</sequence>
<gene>
    <name evidence="1" type="ORF">SAMN06265379_107109</name>
</gene>
<accession>A0A521E130</accession>
<dbReference type="RefSeq" id="WP_142533990.1">
    <property type="nucleotide sequence ID" value="NZ_FXTB01000007.1"/>
</dbReference>
<dbReference type="Proteomes" id="UP000319040">
    <property type="component" value="Unassembled WGS sequence"/>
</dbReference>
<dbReference type="OrthoDB" id="1121515at2"/>
<name>A0A521E130_SACCC</name>
<keyword evidence="2" id="KW-1185">Reference proteome</keyword>
<dbReference type="EMBL" id="FXTB01000007">
    <property type="protein sequence ID" value="SMO77669.1"/>
    <property type="molecule type" value="Genomic_DNA"/>
</dbReference>
<protein>
    <submittedName>
        <fullName evidence="1">Uncharacterized protein</fullName>
    </submittedName>
</protein>